<dbReference type="GO" id="GO:0003723">
    <property type="term" value="F:RNA binding"/>
    <property type="evidence" value="ECO:0007669"/>
    <property type="project" value="InterPro"/>
</dbReference>
<dbReference type="Pfam" id="PF03861">
    <property type="entry name" value="ANTAR"/>
    <property type="match status" value="1"/>
</dbReference>
<keyword evidence="2" id="KW-0418">Kinase</keyword>
<evidence type="ECO:0000256" key="3">
    <source>
        <dbReference type="ARBA" id="ARBA00023015"/>
    </source>
</evidence>
<evidence type="ECO:0000313" key="8">
    <source>
        <dbReference type="Proteomes" id="UP000286208"/>
    </source>
</evidence>
<protein>
    <submittedName>
        <fullName evidence="7">ANTAR domain-containing protein</fullName>
    </submittedName>
</protein>
<dbReference type="PIRSF" id="PIRSF036625">
    <property type="entry name" value="GAF_ANTAR"/>
    <property type="match status" value="1"/>
</dbReference>
<accession>A0A3S3AFW0</accession>
<dbReference type="InterPro" id="IPR036388">
    <property type="entry name" value="WH-like_DNA-bd_sf"/>
</dbReference>
<dbReference type="Gene3D" id="1.10.10.10">
    <property type="entry name" value="Winged helix-like DNA-binding domain superfamily/Winged helix DNA-binding domain"/>
    <property type="match status" value="1"/>
</dbReference>
<proteinExistence type="predicted"/>
<organism evidence="7 8">
    <name type="scientific">Prescottella agglutinans</name>
    <dbReference type="NCBI Taxonomy" id="1644129"/>
    <lineage>
        <taxon>Bacteria</taxon>
        <taxon>Bacillati</taxon>
        <taxon>Actinomycetota</taxon>
        <taxon>Actinomycetes</taxon>
        <taxon>Mycobacteriales</taxon>
        <taxon>Nocardiaceae</taxon>
        <taxon>Prescottella</taxon>
    </lineage>
</organism>
<dbReference type="SUPFAM" id="SSF52172">
    <property type="entry name" value="CheY-like"/>
    <property type="match status" value="1"/>
</dbReference>
<evidence type="ECO:0000313" key="7">
    <source>
        <dbReference type="EMBL" id="RVW09149.1"/>
    </source>
</evidence>
<dbReference type="Proteomes" id="UP000286208">
    <property type="component" value="Unassembled WGS sequence"/>
</dbReference>
<evidence type="ECO:0000256" key="1">
    <source>
        <dbReference type="ARBA" id="ARBA00022679"/>
    </source>
</evidence>
<dbReference type="EMBL" id="RKLP01000006">
    <property type="protein sequence ID" value="RVW09149.1"/>
    <property type="molecule type" value="Genomic_DNA"/>
</dbReference>
<keyword evidence="3" id="KW-0805">Transcription regulation</keyword>
<dbReference type="OrthoDB" id="4929862at2"/>
<dbReference type="InterPro" id="IPR003018">
    <property type="entry name" value="GAF"/>
</dbReference>
<dbReference type="Gene3D" id="3.30.450.40">
    <property type="match status" value="1"/>
</dbReference>
<dbReference type="Pfam" id="PF13185">
    <property type="entry name" value="GAF_2"/>
    <property type="match status" value="1"/>
</dbReference>
<gene>
    <name evidence="7" type="ORF">EGT67_13465</name>
</gene>
<evidence type="ECO:0000256" key="2">
    <source>
        <dbReference type="ARBA" id="ARBA00022777"/>
    </source>
</evidence>
<dbReference type="InterPro" id="IPR029016">
    <property type="entry name" value="GAF-like_dom_sf"/>
</dbReference>
<feature type="domain" description="ANTAR" evidence="6">
    <location>
        <begin position="175"/>
        <end position="236"/>
    </location>
</feature>
<evidence type="ECO:0000256" key="5">
    <source>
        <dbReference type="SAM" id="Coils"/>
    </source>
</evidence>
<dbReference type="SMART" id="SM00065">
    <property type="entry name" value="GAF"/>
    <property type="match status" value="1"/>
</dbReference>
<dbReference type="SMART" id="SM01012">
    <property type="entry name" value="ANTAR"/>
    <property type="match status" value="1"/>
</dbReference>
<reference evidence="7 8" key="1">
    <citation type="submission" date="2018-11" db="EMBL/GenBank/DDBJ databases">
        <title>Rhodococcus spongicola sp. nov. and Rhodococcus xishaensis sp. nov. from marine sponges.</title>
        <authorList>
            <person name="Li L."/>
            <person name="Lin H.W."/>
        </authorList>
    </citation>
    <scope>NUCLEOTIDE SEQUENCE [LARGE SCALE GENOMIC DNA]</scope>
    <source>
        <strain evidence="7 8">CCTCC AB2014297</strain>
    </source>
</reference>
<dbReference type="GO" id="GO:0016301">
    <property type="term" value="F:kinase activity"/>
    <property type="evidence" value="ECO:0007669"/>
    <property type="project" value="UniProtKB-KW"/>
</dbReference>
<keyword evidence="4" id="KW-0804">Transcription</keyword>
<keyword evidence="5" id="KW-0175">Coiled coil</keyword>
<dbReference type="SUPFAM" id="SSF55781">
    <property type="entry name" value="GAF domain-like"/>
    <property type="match status" value="1"/>
</dbReference>
<dbReference type="InterPro" id="IPR005561">
    <property type="entry name" value="ANTAR"/>
</dbReference>
<comment type="caution">
    <text evidence="7">The sequence shown here is derived from an EMBL/GenBank/DDBJ whole genome shotgun (WGS) entry which is preliminary data.</text>
</comment>
<sequence length="244" mass="26541">MNTDEIDSLDERFDDLNAALQELSDVLDEYDDLVVVLQHLVDSVVRIVPDADLAGIMLLTDGTAETVAANHPHVRDVDAVQYSGDRGPCLAAAREGRPVIADMEQVRAAWPELVEPAARIGIKSFIALPLVLSDETHGSFNLYSNDPQGFQSLDESILEVFTTAAVTALLQAERHRRAVRSIRNLQAALTSRADIDHAIGVVMALHGVSSQDAFDRLVRTSQESNVKLRAVAHQLLDKVTGGSE</sequence>
<evidence type="ECO:0000256" key="4">
    <source>
        <dbReference type="ARBA" id="ARBA00023163"/>
    </source>
</evidence>
<feature type="coiled-coil region" evidence="5">
    <location>
        <begin position="6"/>
        <end position="33"/>
    </location>
</feature>
<name>A0A3S3AFW0_9NOCA</name>
<keyword evidence="8" id="KW-1185">Reference proteome</keyword>
<dbReference type="RefSeq" id="WP_127916571.1">
    <property type="nucleotide sequence ID" value="NZ_RKLP01000006.1"/>
</dbReference>
<dbReference type="AlphaFoldDB" id="A0A3S3AFW0"/>
<dbReference type="InterPro" id="IPR011006">
    <property type="entry name" value="CheY-like_superfamily"/>
</dbReference>
<evidence type="ECO:0000259" key="6">
    <source>
        <dbReference type="PROSITE" id="PS50921"/>
    </source>
</evidence>
<dbReference type="PROSITE" id="PS50921">
    <property type="entry name" value="ANTAR"/>
    <property type="match status" value="1"/>
</dbReference>
<keyword evidence="1" id="KW-0808">Transferase</keyword>
<dbReference type="InterPro" id="IPR012074">
    <property type="entry name" value="GAF_ANTAR"/>
</dbReference>